<organism evidence="4 5">
    <name type="scientific">Georgenia satyanarayanai</name>
    <dbReference type="NCBI Taxonomy" id="860221"/>
    <lineage>
        <taxon>Bacteria</taxon>
        <taxon>Bacillati</taxon>
        <taxon>Actinomycetota</taxon>
        <taxon>Actinomycetes</taxon>
        <taxon>Micrococcales</taxon>
        <taxon>Bogoriellaceae</taxon>
        <taxon>Georgenia</taxon>
    </lineage>
</organism>
<reference evidence="4 5" key="1">
    <citation type="submission" date="2016-10" db="EMBL/GenBank/DDBJ databases">
        <authorList>
            <person name="Cai Z."/>
        </authorList>
    </citation>
    <scope>NUCLEOTIDE SEQUENCE [LARGE SCALE GENOMIC DNA]</scope>
    <source>
        <strain evidence="4 5">CGMCC 1.10826</strain>
    </source>
</reference>
<evidence type="ECO:0000313" key="5">
    <source>
        <dbReference type="Proteomes" id="UP000250222"/>
    </source>
</evidence>
<gene>
    <name evidence="4" type="ORF">SAMN05216184_10852</name>
</gene>
<dbReference type="PANTHER" id="PTHR36842:SF1">
    <property type="entry name" value="PROTEIN TOLB"/>
    <property type="match status" value="1"/>
</dbReference>
<dbReference type="Gene3D" id="2.60.40.10">
    <property type="entry name" value="Immunoglobulins"/>
    <property type="match status" value="3"/>
</dbReference>
<dbReference type="PANTHER" id="PTHR36842">
    <property type="entry name" value="PROTEIN TOLB HOMOLOG"/>
    <property type="match status" value="1"/>
</dbReference>
<dbReference type="SUPFAM" id="SSF69322">
    <property type="entry name" value="Tricorn protease domain 2"/>
    <property type="match status" value="1"/>
</dbReference>
<dbReference type="Gene3D" id="2.120.10.30">
    <property type="entry name" value="TolB, C-terminal domain"/>
    <property type="match status" value="5"/>
</dbReference>
<dbReference type="SUPFAM" id="SSF82171">
    <property type="entry name" value="DPP6 N-terminal domain-like"/>
    <property type="match status" value="1"/>
</dbReference>
<keyword evidence="5" id="KW-1185">Reference proteome</keyword>
<evidence type="ECO:0000313" key="4">
    <source>
        <dbReference type="EMBL" id="SSA43288.1"/>
    </source>
</evidence>
<evidence type="ECO:0000259" key="3">
    <source>
        <dbReference type="Pfam" id="PF01345"/>
    </source>
</evidence>
<feature type="domain" description="DUF11" evidence="3">
    <location>
        <begin position="831"/>
        <end position="947"/>
    </location>
</feature>
<dbReference type="InterPro" id="IPR001434">
    <property type="entry name" value="OmcB-like_DUF11"/>
</dbReference>
<dbReference type="Pfam" id="PF01345">
    <property type="entry name" value="DUF11"/>
    <property type="match status" value="4"/>
</dbReference>
<evidence type="ECO:0000256" key="1">
    <source>
        <dbReference type="ARBA" id="ARBA00009820"/>
    </source>
</evidence>
<evidence type="ECO:0000256" key="2">
    <source>
        <dbReference type="SAM" id="MobiDB-lite"/>
    </source>
</evidence>
<protein>
    <submittedName>
        <fullName evidence="4">Conserved repeat domain-containing protein</fullName>
    </submittedName>
</protein>
<dbReference type="GO" id="GO:0005975">
    <property type="term" value="P:carbohydrate metabolic process"/>
    <property type="evidence" value="ECO:0007669"/>
    <property type="project" value="UniProtKB-ARBA"/>
</dbReference>
<dbReference type="InterPro" id="IPR011042">
    <property type="entry name" value="6-blade_b-propeller_TolB-like"/>
</dbReference>
<feature type="domain" description="DUF11" evidence="3">
    <location>
        <begin position="376"/>
        <end position="493"/>
    </location>
</feature>
<dbReference type="EMBL" id="UETB01000008">
    <property type="protein sequence ID" value="SSA43288.1"/>
    <property type="molecule type" value="Genomic_DNA"/>
</dbReference>
<accession>A0A2Y9AJ43</accession>
<dbReference type="InterPro" id="IPR013783">
    <property type="entry name" value="Ig-like_fold"/>
</dbReference>
<feature type="domain" description="DUF11" evidence="3">
    <location>
        <begin position="1769"/>
        <end position="1883"/>
    </location>
</feature>
<proteinExistence type="inferred from homology"/>
<name>A0A2Y9AJ43_9MICO</name>
<feature type="domain" description="DUF11" evidence="3">
    <location>
        <begin position="1312"/>
        <end position="1424"/>
    </location>
</feature>
<comment type="similarity">
    <text evidence="1">Belongs to the TolB family.</text>
</comment>
<feature type="region of interest" description="Disordered" evidence="2">
    <location>
        <begin position="73"/>
        <end position="100"/>
    </location>
</feature>
<dbReference type="InterPro" id="IPR011659">
    <property type="entry name" value="WD40"/>
</dbReference>
<dbReference type="Proteomes" id="UP000250222">
    <property type="component" value="Unassembled WGS sequence"/>
</dbReference>
<sequence length="2111" mass="216298">MRRAVVASVAGFGVVGSLLAPSALPGATPVQAVSTALPAPDPAQPRLLFAGIPVADTPDSAPDVWDVIAESATDQRKRVDSAQDGSYGFRSPSYSPDGSRAVFSREVDDEGAEGRQLVTADLTAGLSATTETLDSGWTDGTRDDEPDWSAGGLIAFTREVVDELTEGISTQLRVVDEGSGAVTDPLAVVGTTHEEAFGDADVHRPVWSPDGTRIAFEVVGGDGDNFGELWVVDLEEEQLLGLVDADGEQVTGRGPAWSPDGSQLAFSAGDAQVLVTLVAGVLEEPDAGAIEIDADTVYVPADNDPRVGLWGIREPSWSPDGTEIAVVADDYAGSAATHGVYAISVADGTYRTISSASPAAGPWEEVSGLDHQPFSDLAVAIEASRTGGIELGELVELTATVTNPGPSAAWDVTVQYELPGAPDGMDTVVGWPPECEGDGGVLSCVLDEPLAAGETAELTVTVALPEPGTYRTDVRVDAVTPDPATTDNVATVALDGPFPPAVGTEPRLAFSYRHGTADDRRADIADVLAADASDFRILVDELVDDGASVARPVEEHPSYSPDGRRLVLSSERHELDDGELPDEPTLFVADVGPDGARDLTLLAAAYEEDASATSPVWSPDDTRIAFLRHRGEGRTLSVVELATGAVQDWPVPAADVGWSPDGEHLVIADPDTQPGPELAVVDADDGTVHRMVTEVPGCTGAPETCVEPVVGEGPAWSPGGDRIAYTALAGDDVDGLFTVTMGEPTTTSWGEVVHLVPPPRLVSEPDPEDHPLLREPTWALDGGSVTVVGQDGDGLGSLLSVPAEGGPATLVRELPGIAPDVGDPVYQPWADVAVELTGSGPVDAGQPATVTATVTNLGPSPAWDVGVTVEVPAVAAGDAVLEGWPAQCTPSAAGLECTLPNVLPAGQAVGLTVELRTTAPGGHPVRAAASSASVDPVPGNDAAVVTLEVSDPPPPVLEPHLAFTRWADRPGGDDSRDLADVPSEGAEHARLLAHRVVTTDEGPPLYLDERHPSYSPDGTRLALSAAQVIDGAVSLDLRLAVGDLTGEPVAVGEPPLTDLRLLSYATEPGQSDVAPVWSPDGTRIAFTRRDSLYGSSPRLLVLDVATGATRELDLPEQAGSGSADPSWAPDGQRLVVAVDGYRTEGEELWVVHLDDGTWYPAGTPAAGCSGTALECLDPVRAVAPAWSPDGGQVAAGDATVFGDAPEYSAVLVHDLAPEPVDGFYAVTDSRVLAGRPADAEGEQPPGTLEAAWHPAWSPDGTEVAFVGRTTGESWPALHAVPAGGGAPEVRVAEWGEDTPGGYGDPAYQPWSDVGITLRPPAGTVVAGAPADMTVVVTSAGPSPAWGLTVTLTLPPGQRVLDAPAGCSVSGTSATCTEPGPLGPGEDLELTFTVVLDEPGEHEVTGAVTASTLDPVPGNDAASTVVVVDPRVPGTGVEPRLAFGYVPDLDAELPSDVADVFWADGEEFRVLADERPTDLLGRRHRAHETHPTYSPDGRQLVLAADRELVGAPTGGPPSLGGRQQLMVGTTRPGTTGLVDVVPLDYDRDPEASDEEPAWSPDGTRLAFVRSAGTGRSLGIVDLATGDVRLLDAALPVRANAPTWSPDGRRLAVEAGGQLWVVDVDGEEAGPVVVVPDTCAGPPGSCDQPLAGRTPAWSPDGSRVAFVAPDDIYWEALYTVAVAGAPEAGAYRVAAPLRVAGAGDGSWSPADPDWSLDGASIAVVAHGAGASGGDALLRVPATGGEPVVLREEVVPGLRHGFADLDHQPWADLGVAVTASEAEVEVGERVDLTVTATNHGPSPAWGVVLDIALPGGGEHLVGVPAGCTATATGLRCEAPQAVPVGAAHSVTVPLEIGVAGSHVTRGTVTSRMIDPLAENDTAQAAVEVLAAPPVTLVSDVAVRVELERPTAWVGGDPVGVRLVVTNDAAGPATGVVLTLAHPDVVTAGPDACLAAAPCALGTLPPGGSRTVAVALDPVRAGAGPVTATVSTTALDLDPANDSGAAELTVIQPELRLLPSVGEPGEATLAYGTDFPPGARLTLSWAPGLTAWVRPVTVAADGTVRSPLLVLPGDVLGERVATATWASGPGFADVPALPMLVVPETSAPPDFLTRG</sequence>
<dbReference type="Pfam" id="PF07676">
    <property type="entry name" value="PD40"/>
    <property type="match status" value="10"/>
</dbReference>